<protein>
    <recommendedName>
        <fullName evidence="1">N-acetyltransferase domain-containing protein</fullName>
    </recommendedName>
</protein>
<keyword evidence="3" id="KW-1185">Reference proteome</keyword>
<comment type="caution">
    <text evidence="2">The sequence shown here is derived from an EMBL/GenBank/DDBJ whole genome shotgun (WGS) entry which is preliminary data.</text>
</comment>
<evidence type="ECO:0000313" key="3">
    <source>
        <dbReference type="Proteomes" id="UP000051461"/>
    </source>
</evidence>
<evidence type="ECO:0000259" key="1">
    <source>
        <dbReference type="PROSITE" id="PS51186"/>
    </source>
</evidence>
<proteinExistence type="predicted"/>
<dbReference type="InterPro" id="IPR016181">
    <property type="entry name" value="Acyl_CoA_acyltransferase"/>
</dbReference>
<dbReference type="SUPFAM" id="SSF55729">
    <property type="entry name" value="Acyl-CoA N-acyltransferases (Nat)"/>
    <property type="match status" value="1"/>
</dbReference>
<feature type="domain" description="N-acetyltransferase" evidence="1">
    <location>
        <begin position="7"/>
        <end position="175"/>
    </location>
</feature>
<dbReference type="Proteomes" id="UP000051461">
    <property type="component" value="Unassembled WGS sequence"/>
</dbReference>
<dbReference type="Pfam" id="PF00583">
    <property type="entry name" value="Acetyltransf_1"/>
    <property type="match status" value="1"/>
</dbReference>
<reference evidence="2 3" key="1">
    <citation type="journal article" date="2015" name="Genome Announc.">
        <title>Expanding the biotechnology potential of lactobacilli through comparative genomics of 213 strains and associated genera.</title>
        <authorList>
            <person name="Sun Z."/>
            <person name="Harris H.M."/>
            <person name="McCann A."/>
            <person name="Guo C."/>
            <person name="Argimon S."/>
            <person name="Zhang W."/>
            <person name="Yang X."/>
            <person name="Jeffery I.B."/>
            <person name="Cooney J.C."/>
            <person name="Kagawa T.F."/>
            <person name="Liu W."/>
            <person name="Song Y."/>
            <person name="Salvetti E."/>
            <person name="Wrobel A."/>
            <person name="Rasinkangas P."/>
            <person name="Parkhill J."/>
            <person name="Rea M.C."/>
            <person name="O'Sullivan O."/>
            <person name="Ritari J."/>
            <person name="Douillard F.P."/>
            <person name="Paul Ross R."/>
            <person name="Yang R."/>
            <person name="Briner A.E."/>
            <person name="Felis G.E."/>
            <person name="de Vos W.M."/>
            <person name="Barrangou R."/>
            <person name="Klaenhammer T.R."/>
            <person name="Caufield P.W."/>
            <person name="Cui Y."/>
            <person name="Zhang H."/>
            <person name="O'Toole P.W."/>
        </authorList>
    </citation>
    <scope>NUCLEOTIDE SEQUENCE [LARGE SCALE GENOMIC DNA]</scope>
    <source>
        <strain evidence="2 3">DSM 20003</strain>
    </source>
</reference>
<dbReference type="EMBL" id="AZDA01000006">
    <property type="protein sequence ID" value="KRK40676.1"/>
    <property type="molecule type" value="Genomic_DNA"/>
</dbReference>
<dbReference type="InterPro" id="IPR000182">
    <property type="entry name" value="GNAT_dom"/>
</dbReference>
<dbReference type="STRING" id="1423726.FC07_GL003079"/>
<dbReference type="GO" id="GO:0016747">
    <property type="term" value="F:acyltransferase activity, transferring groups other than amino-acyl groups"/>
    <property type="evidence" value="ECO:0007669"/>
    <property type="project" value="InterPro"/>
</dbReference>
<dbReference type="AlphaFoldDB" id="A0A0R1H9H4"/>
<sequence>MAEMTAIYTRQAQLSDLDQIMTMIDAAKALLKKDGSPQWQDGHPDREMMTKDIQVGDCYVLVVGKQVAGTATLMVTPDPCYAEIDGAWLKPDQPYATVHRLALAADFRGQHLSDFFMSNLLSLAYEKGLRQVRIDTHMLNQRLQHLAQKFDFVYCGVIKVADVIDPNRNAYELDF</sequence>
<accession>A0A0R1H9H4</accession>
<evidence type="ECO:0000313" key="2">
    <source>
        <dbReference type="EMBL" id="KRK40676.1"/>
    </source>
</evidence>
<organism evidence="2 3">
    <name type="scientific">Loigolactobacillus bifermentans DSM 20003</name>
    <dbReference type="NCBI Taxonomy" id="1423726"/>
    <lineage>
        <taxon>Bacteria</taxon>
        <taxon>Bacillati</taxon>
        <taxon>Bacillota</taxon>
        <taxon>Bacilli</taxon>
        <taxon>Lactobacillales</taxon>
        <taxon>Lactobacillaceae</taxon>
        <taxon>Loigolactobacillus</taxon>
    </lineage>
</organism>
<dbReference type="Gene3D" id="3.40.630.30">
    <property type="match status" value="1"/>
</dbReference>
<dbReference type="PATRIC" id="fig|1423726.3.peg.3193"/>
<gene>
    <name evidence="2" type="ORF">FC07_GL003079</name>
</gene>
<dbReference type="PROSITE" id="PS51186">
    <property type="entry name" value="GNAT"/>
    <property type="match status" value="1"/>
</dbReference>
<name>A0A0R1H9H4_9LACO</name>